<name>A0A6J4QND3_9ACTN</name>
<dbReference type="AlphaFoldDB" id="A0A6J4QND3"/>
<evidence type="ECO:0000256" key="1">
    <source>
        <dbReference type="SAM" id="MobiDB-lite"/>
    </source>
</evidence>
<dbReference type="EMBL" id="CADCVF010000018">
    <property type="protein sequence ID" value="CAA9449932.1"/>
    <property type="molecule type" value="Genomic_DNA"/>
</dbReference>
<accession>A0A6J4QND3</accession>
<evidence type="ECO:0000313" key="2">
    <source>
        <dbReference type="EMBL" id="CAA9449932.1"/>
    </source>
</evidence>
<organism evidence="2">
    <name type="scientific">uncultured Rubrobacteraceae bacterium</name>
    <dbReference type="NCBI Taxonomy" id="349277"/>
    <lineage>
        <taxon>Bacteria</taxon>
        <taxon>Bacillati</taxon>
        <taxon>Actinomycetota</taxon>
        <taxon>Rubrobacteria</taxon>
        <taxon>Rubrobacterales</taxon>
        <taxon>Rubrobacteraceae</taxon>
        <taxon>environmental samples</taxon>
    </lineage>
</organism>
<feature type="compositionally biased region" description="Basic residues" evidence="1">
    <location>
        <begin position="74"/>
        <end position="87"/>
    </location>
</feature>
<reference evidence="2" key="1">
    <citation type="submission" date="2020-02" db="EMBL/GenBank/DDBJ databases">
        <authorList>
            <person name="Meier V. D."/>
        </authorList>
    </citation>
    <scope>NUCLEOTIDE SEQUENCE</scope>
    <source>
        <strain evidence="2">AVDCRST_MAG58</strain>
    </source>
</reference>
<sequence length="203" mass="22590">EDTLHQRPGGVYAVRPEPDLVCQGRRGGYLLRGPALRLPRVHRHLPRRPGLLRAWEPRSRPRWPRVPRWLHAARRAGRGGRRRRGGARRTLGVSSLLGRSQPVHRAPHAPPGAGALGQDSLPGPPRPSEAQDLRDPLPALRPRGRGGYGPRGLRVLRGPDRQARTLPVATWTRTPLRAGSGKGPTEGRDQDRQRLRSPNPRRV</sequence>
<gene>
    <name evidence="2" type="ORF">AVDCRST_MAG58-895</name>
</gene>
<protein>
    <submittedName>
        <fullName evidence="2">Uncharacterized protein</fullName>
    </submittedName>
</protein>
<feature type="non-terminal residue" evidence="2">
    <location>
        <position position="203"/>
    </location>
</feature>
<proteinExistence type="predicted"/>
<feature type="non-terminal residue" evidence="2">
    <location>
        <position position="1"/>
    </location>
</feature>
<feature type="region of interest" description="Disordered" evidence="1">
    <location>
        <begin position="74"/>
        <end position="203"/>
    </location>
</feature>
<feature type="compositionally biased region" description="Basic and acidic residues" evidence="1">
    <location>
        <begin position="185"/>
        <end position="194"/>
    </location>
</feature>